<reference evidence="2 3" key="2">
    <citation type="submission" date="2025-04" db="UniProtKB">
        <authorList>
            <consortium name="RefSeq"/>
        </authorList>
    </citation>
    <scope>IDENTIFICATION</scope>
    <source>
        <tissue evidence="2 3">Etiolated seedlings</tissue>
    </source>
</reference>
<dbReference type="RefSeq" id="XP_073226461.1">
    <property type="nucleotide sequence ID" value="XM_073370360.1"/>
</dbReference>
<reference evidence="1" key="1">
    <citation type="journal article" date="2013" name="Nat. Biotechnol.">
        <title>Draft genome sequence of chickpea (Cicer arietinum) provides a resource for trait improvement.</title>
        <authorList>
            <person name="Varshney R.K."/>
            <person name="Song C."/>
            <person name="Saxena R.K."/>
            <person name="Azam S."/>
            <person name="Yu S."/>
            <person name="Sharpe A.G."/>
            <person name="Cannon S."/>
            <person name="Baek J."/>
            <person name="Rosen B.D."/>
            <person name="Tar'an B."/>
            <person name="Millan T."/>
            <person name="Zhang X."/>
            <person name="Ramsay L.D."/>
            <person name="Iwata A."/>
            <person name="Wang Y."/>
            <person name="Nelson W."/>
            <person name="Farmer A.D."/>
            <person name="Gaur P.M."/>
            <person name="Soderlund C."/>
            <person name="Penmetsa R.V."/>
            <person name="Xu C."/>
            <person name="Bharti A.K."/>
            <person name="He W."/>
            <person name="Winter P."/>
            <person name="Zhao S."/>
            <person name="Hane J.K."/>
            <person name="Carrasquilla-Garcia N."/>
            <person name="Condie J.A."/>
            <person name="Upadhyaya H.D."/>
            <person name="Luo M.C."/>
            <person name="Thudi M."/>
            <person name="Gowda C.L."/>
            <person name="Singh N.P."/>
            <person name="Lichtenzveig J."/>
            <person name="Gali K.K."/>
            <person name="Rubio J."/>
            <person name="Nadarajan N."/>
            <person name="Dolezel J."/>
            <person name="Bansal K.C."/>
            <person name="Xu X."/>
            <person name="Edwards D."/>
            <person name="Zhang G."/>
            <person name="Kahl G."/>
            <person name="Gil J."/>
            <person name="Singh K.B."/>
            <person name="Datta S.K."/>
            <person name="Jackson S.A."/>
            <person name="Wang J."/>
            <person name="Cook D.R."/>
        </authorList>
    </citation>
    <scope>NUCLEOTIDE SEQUENCE [LARGE SCALE GENOMIC DNA]</scope>
    <source>
        <strain evidence="1">cv. CDC Frontier</strain>
    </source>
</reference>
<protein>
    <submittedName>
        <fullName evidence="2 3">Uncharacterized protein LOC101491263 isoform X1</fullName>
    </submittedName>
</protein>
<dbReference type="PANTHER" id="PTHR47805:SF1">
    <property type="entry name" value="SAGA-ASSOCIATED FACTOR 73"/>
    <property type="match status" value="1"/>
</dbReference>
<dbReference type="STRING" id="3827.A0A1S3E8V7"/>
<dbReference type="Proteomes" id="UP000087171">
    <property type="component" value="Chromosome Ca6"/>
</dbReference>
<name>A0A1S3E8V7_CICAR</name>
<dbReference type="OrthoDB" id="21678at2759"/>
<organism evidence="1 2">
    <name type="scientific">Cicer arietinum</name>
    <name type="common">Chickpea</name>
    <name type="synonym">Garbanzo</name>
    <dbReference type="NCBI Taxonomy" id="3827"/>
    <lineage>
        <taxon>Eukaryota</taxon>
        <taxon>Viridiplantae</taxon>
        <taxon>Streptophyta</taxon>
        <taxon>Embryophyta</taxon>
        <taxon>Tracheophyta</taxon>
        <taxon>Spermatophyta</taxon>
        <taxon>Magnoliopsida</taxon>
        <taxon>eudicotyledons</taxon>
        <taxon>Gunneridae</taxon>
        <taxon>Pentapetalae</taxon>
        <taxon>rosids</taxon>
        <taxon>fabids</taxon>
        <taxon>Fabales</taxon>
        <taxon>Fabaceae</taxon>
        <taxon>Papilionoideae</taxon>
        <taxon>50 kb inversion clade</taxon>
        <taxon>NPAAA clade</taxon>
        <taxon>Hologalegina</taxon>
        <taxon>IRL clade</taxon>
        <taxon>Cicereae</taxon>
        <taxon>Cicer</taxon>
    </lineage>
</organism>
<accession>A0A1S3E8V7</accession>
<gene>
    <name evidence="2 3" type="primary">LOC101491263</name>
</gene>
<sequence>MVCSPGSGRMEVMARVLAAGSFSQTVADDFARQKSASEYIYRQLRDADESNLLTEEDMQVYGERPMTDPLQLVCCNTCKKPIKDSQFAAHAELCRSLKPTVQTGLELDGNTGKRKPPRKERKKLTTFCATTAVGERRRPGFVDNIDIAVSQSHLNSQITVTPFSTKVKDAAPMLDDTGIKSGNRGLQASVMYPPTKRHKLIASTHLDVQERHGAESGVTKTVSLTDGITRKELIEKTVSEHGDPVHKNVGQVHMQHQHVTKNDFPAPLATKIYYSQRTNRLRAALRHMYFENLSEELCTDVAGPKTSHEEMVPFQDSSQGDPSFEQMDSVLNKESRSAMMYSAQKSDHIRAKSSEVCLLKAGGVPSGGLANQFLLDNVSMSAATHVGLTRGSFLPKSYSFASNTGNPLGTMQQTNGSVPVV</sequence>
<keyword evidence="1" id="KW-1185">Reference proteome</keyword>
<dbReference type="RefSeq" id="XP_012572253.1">
    <property type="nucleotide sequence ID" value="XM_012716799.2"/>
</dbReference>
<dbReference type="InterPro" id="IPR037804">
    <property type="entry name" value="SGF73"/>
</dbReference>
<dbReference type="GeneID" id="101491263"/>
<evidence type="ECO:0000313" key="2">
    <source>
        <dbReference type="RefSeq" id="XP_012572252.1"/>
    </source>
</evidence>
<dbReference type="GO" id="GO:0000124">
    <property type="term" value="C:SAGA complex"/>
    <property type="evidence" value="ECO:0007669"/>
    <property type="project" value="InterPro"/>
</dbReference>
<dbReference type="AlphaFoldDB" id="A0A1S3E8V7"/>
<evidence type="ECO:0000313" key="3">
    <source>
        <dbReference type="RefSeq" id="XP_012572253.1"/>
    </source>
</evidence>
<evidence type="ECO:0000313" key="1">
    <source>
        <dbReference type="Proteomes" id="UP000087171"/>
    </source>
</evidence>
<dbReference type="RefSeq" id="XP_012572252.1">
    <property type="nucleotide sequence ID" value="XM_012716798.2"/>
</dbReference>
<proteinExistence type="predicted"/>
<dbReference type="PANTHER" id="PTHR47805">
    <property type="entry name" value="SAGA-ASSOCIATED FACTOR 73"/>
    <property type="match status" value="1"/>
</dbReference>